<evidence type="ECO:0000313" key="2">
    <source>
        <dbReference type="Proteomes" id="UP000663181"/>
    </source>
</evidence>
<gene>
    <name evidence="1" type="ORF">ISN74_09495</name>
</gene>
<sequence>MRNVDPFEDMGTQLQELQARREQIALKAFSVLEERLADFSSMLVIGLGDRTRAVLWMCMRHRSLEGRNAYQVIADGEKDRLWEILESLCSTQEA</sequence>
<reference evidence="1 2" key="1">
    <citation type="submission" date="2020-10" db="EMBL/GenBank/DDBJ databases">
        <title>Phylogeny of dyella-like bacteria.</title>
        <authorList>
            <person name="Fu J."/>
        </authorList>
    </citation>
    <scope>NUCLEOTIDE SEQUENCE [LARGE SCALE GENOMIC DNA]</scope>
    <source>
        <strain evidence="1 2">DHOB09</strain>
    </source>
</reference>
<keyword evidence="2" id="KW-1185">Reference proteome</keyword>
<organism evidence="1 2">
    <name type="scientific">Dyella caseinilytica</name>
    <dbReference type="NCBI Taxonomy" id="1849581"/>
    <lineage>
        <taxon>Bacteria</taxon>
        <taxon>Pseudomonadati</taxon>
        <taxon>Pseudomonadota</taxon>
        <taxon>Gammaproteobacteria</taxon>
        <taxon>Lysobacterales</taxon>
        <taxon>Rhodanobacteraceae</taxon>
        <taxon>Dyella</taxon>
    </lineage>
</organism>
<evidence type="ECO:0000313" key="1">
    <source>
        <dbReference type="EMBL" id="QRN55528.1"/>
    </source>
</evidence>
<proteinExistence type="predicted"/>
<accession>A0ABX7GZS7</accession>
<dbReference type="RefSeq" id="WP_188799094.1">
    <property type="nucleotide sequence ID" value="NZ_BMIZ01000001.1"/>
</dbReference>
<dbReference type="EMBL" id="CP064030">
    <property type="protein sequence ID" value="QRN55528.1"/>
    <property type="molecule type" value="Genomic_DNA"/>
</dbReference>
<protein>
    <submittedName>
        <fullName evidence="1">DUF2384 domain-containing protein</fullName>
    </submittedName>
</protein>
<dbReference type="Proteomes" id="UP000663181">
    <property type="component" value="Chromosome"/>
</dbReference>
<name>A0ABX7GZS7_9GAMM</name>